<feature type="compositionally biased region" description="Polar residues" evidence="3">
    <location>
        <begin position="712"/>
        <end position="724"/>
    </location>
</feature>
<dbReference type="EMBL" id="FOVF01000026">
    <property type="protein sequence ID" value="SFN49745.1"/>
    <property type="molecule type" value="Genomic_DNA"/>
</dbReference>
<dbReference type="Gene3D" id="1.10.530.10">
    <property type="match status" value="1"/>
</dbReference>
<dbReference type="GO" id="GO:0004553">
    <property type="term" value="F:hydrolase activity, hydrolyzing O-glycosyl compounds"/>
    <property type="evidence" value="ECO:0007669"/>
    <property type="project" value="InterPro"/>
</dbReference>
<reference evidence="6 7" key="1">
    <citation type="submission" date="2016-10" db="EMBL/GenBank/DDBJ databases">
        <authorList>
            <person name="de Groot N.N."/>
        </authorList>
    </citation>
    <scope>NUCLEOTIDE SEQUENCE [LARGE SCALE GENOMIC DNA]</scope>
    <source>
        <strain evidence="6 7">CGMCC 1.7659</strain>
    </source>
</reference>
<evidence type="ECO:0000259" key="4">
    <source>
        <dbReference type="Pfam" id="PF01464"/>
    </source>
</evidence>
<dbReference type="InterPro" id="IPR037061">
    <property type="entry name" value="Lytic_TGlycoase_superhlx_L_sf"/>
</dbReference>
<evidence type="ECO:0000256" key="3">
    <source>
        <dbReference type="SAM" id="MobiDB-lite"/>
    </source>
</evidence>
<dbReference type="Pfam" id="PF01464">
    <property type="entry name" value="SLT"/>
    <property type="match status" value="1"/>
</dbReference>
<protein>
    <submittedName>
        <fullName evidence="6">Soluble lytic murein transglycosylase</fullName>
    </submittedName>
</protein>
<dbReference type="AlphaFoldDB" id="A0A1I4ZHI4"/>
<evidence type="ECO:0000259" key="5">
    <source>
        <dbReference type="Pfam" id="PF14718"/>
    </source>
</evidence>
<dbReference type="Gene3D" id="1.25.20.10">
    <property type="entry name" value="Bacterial muramidases"/>
    <property type="match status" value="1"/>
</dbReference>
<accession>A0A1I4ZHI4</accession>
<dbReference type="InterPro" id="IPR008939">
    <property type="entry name" value="Lytic_TGlycosylase_superhlx_U"/>
</dbReference>
<dbReference type="GO" id="GO:0042597">
    <property type="term" value="C:periplasmic space"/>
    <property type="evidence" value="ECO:0007669"/>
    <property type="project" value="InterPro"/>
</dbReference>
<dbReference type="InterPro" id="IPR012289">
    <property type="entry name" value="Lytic_TGlycosylase_superhlx_L"/>
</dbReference>
<gene>
    <name evidence="6" type="ORF">SAMN05216289_1265</name>
</gene>
<comment type="similarity">
    <text evidence="1">Belongs to the transglycosylase Slt family.</text>
</comment>
<evidence type="ECO:0000256" key="2">
    <source>
        <dbReference type="ARBA" id="ARBA00022729"/>
    </source>
</evidence>
<keyword evidence="2" id="KW-0732">Signal</keyword>
<proteinExistence type="inferred from homology"/>
<dbReference type="InterPro" id="IPR023346">
    <property type="entry name" value="Lysozyme-like_dom_sf"/>
</dbReference>
<dbReference type="CDD" id="cd13401">
    <property type="entry name" value="Slt70-like"/>
    <property type="match status" value="1"/>
</dbReference>
<dbReference type="STRING" id="578942.SAMN05216289_1265"/>
<organism evidence="6 7">
    <name type="scientific">Dokdonella immobilis</name>
    <dbReference type="NCBI Taxonomy" id="578942"/>
    <lineage>
        <taxon>Bacteria</taxon>
        <taxon>Pseudomonadati</taxon>
        <taxon>Pseudomonadota</taxon>
        <taxon>Gammaproteobacteria</taxon>
        <taxon>Lysobacterales</taxon>
        <taxon>Rhodanobacteraceae</taxon>
        <taxon>Dokdonella</taxon>
    </lineage>
</organism>
<sequence length="724" mass="80031">MRLHESWPVVSCGWWVAASGASVAAQHAESIHRGSRAARYTEGMPKTKFFSAIACAFTCCFFPLPAPDARAAAPKLSEQRQHFRNAINEIEHGAADAWKPYIVDLGDYPLLPYIDLALLERNRGQPTLAQVQTFIKRWPETLAARDLRESALRRYATASDWPSFRALWNDSSSADLRCAWQRARIAAGEKPDYAGDIAALWLQPRPTPDSCDPLFAWARQNGVLTDVEIWKRIEAAAEAANPGTVAAIARLLDGEDKASAQRIADAVRDPGNVLAKATGWSDTPRNRDAISYGLLRYARRDSSAAETLWTSLEGRFAWDPPQKNRILNAIAVYRSTSFEDDALARLKALPAEAEDDSSREWRVRVALAAQDWNETLAALDAMSDEQKADARWRYLRARILSKLGRDAEAAPLFAAVATEANFHGFLAADWIGAPYAICPTAVVASKPDEAAVAAQPDLARAFEFHALGDLTRARREWNFALPKLTPEQRRLAADAAYRNDWFDRAIFLLSSSDDTLTYYEQRFPLAQKSRVTRVARDVGIDPAWSYGIIRAESAWMSDARSHADAYGLMQLLPSVAQKVARATKLSYSRPSDLFDPALNIQLGTIFLGQMADQYQGSPWLASAAYNAGGAPVGRWLAARGNLEPDFFIETIPYKETREYVARVLAFSVIYDWRLNTTVVPLVARLPKIGQPYQAPKDSTQRKAVVCPAPAADSTNSSAASPPNG</sequence>
<dbReference type="PANTHER" id="PTHR37423:SF5">
    <property type="entry name" value="SOLUBLE LYTIC MUREIN TRANSGLYCOSYLASE"/>
    <property type="match status" value="1"/>
</dbReference>
<keyword evidence="7" id="KW-1185">Reference proteome</keyword>
<dbReference type="Pfam" id="PF14718">
    <property type="entry name" value="SLT_L"/>
    <property type="match status" value="1"/>
</dbReference>
<dbReference type="PANTHER" id="PTHR37423">
    <property type="entry name" value="SOLUBLE LYTIC MUREIN TRANSGLYCOSYLASE-RELATED"/>
    <property type="match status" value="1"/>
</dbReference>
<dbReference type="SUPFAM" id="SSF53955">
    <property type="entry name" value="Lysozyme-like"/>
    <property type="match status" value="1"/>
</dbReference>
<feature type="domain" description="Transglycosylase SLT" evidence="4">
    <location>
        <begin position="538"/>
        <end position="643"/>
    </location>
</feature>
<dbReference type="SUPFAM" id="SSF48435">
    <property type="entry name" value="Bacterial muramidases"/>
    <property type="match status" value="1"/>
</dbReference>
<dbReference type="OrthoDB" id="92254at2"/>
<dbReference type="Proteomes" id="UP000198575">
    <property type="component" value="Unassembled WGS sequence"/>
</dbReference>
<evidence type="ECO:0000313" key="7">
    <source>
        <dbReference type="Proteomes" id="UP000198575"/>
    </source>
</evidence>
<dbReference type="InterPro" id="IPR008258">
    <property type="entry name" value="Transglycosylase_SLT_dom_1"/>
</dbReference>
<evidence type="ECO:0000256" key="1">
    <source>
        <dbReference type="ARBA" id="ARBA00007734"/>
    </source>
</evidence>
<dbReference type="Gene3D" id="1.10.1240.20">
    <property type="entry name" value="Lytic transglycosylase, superhelical linker domain"/>
    <property type="match status" value="1"/>
</dbReference>
<evidence type="ECO:0000313" key="6">
    <source>
        <dbReference type="EMBL" id="SFN49745.1"/>
    </source>
</evidence>
<feature type="domain" description="Lytic transglycosylase superhelical linker" evidence="5">
    <location>
        <begin position="452"/>
        <end position="510"/>
    </location>
</feature>
<name>A0A1I4ZHI4_9GAMM</name>
<feature type="region of interest" description="Disordered" evidence="3">
    <location>
        <begin position="692"/>
        <end position="724"/>
    </location>
</feature>